<proteinExistence type="predicted"/>
<evidence type="ECO:0000313" key="3">
    <source>
        <dbReference type="Proteomes" id="UP000274694"/>
    </source>
</evidence>
<protein>
    <recommendedName>
        <fullName evidence="4">GAF domain-containing protein</fullName>
    </recommendedName>
</protein>
<dbReference type="Gene3D" id="3.30.450.40">
    <property type="match status" value="1"/>
</dbReference>
<evidence type="ECO:0000313" key="2">
    <source>
        <dbReference type="EMBL" id="RQW85303.1"/>
    </source>
</evidence>
<keyword evidence="3" id="KW-1185">Reference proteome</keyword>
<dbReference type="EMBL" id="QGTA01000325">
    <property type="protein sequence ID" value="RQW85303.1"/>
    <property type="molecule type" value="Genomic_DNA"/>
</dbReference>
<dbReference type="Proteomes" id="UP000274694">
    <property type="component" value="Unassembled WGS sequence"/>
</dbReference>
<feature type="non-terminal residue" evidence="2">
    <location>
        <position position="65"/>
    </location>
</feature>
<dbReference type="InterPro" id="IPR029016">
    <property type="entry name" value="GAF-like_dom_sf"/>
</dbReference>
<sequence length="65" mass="7609">MRTQGSPAARRVRRSRRARRWPRRSRAAGRRVRALHSFLGVPVRIRDHVWGNLYLAEKQGAAEFT</sequence>
<organism evidence="2 3">
    <name type="scientific">Micromonospora chalcea</name>
    <dbReference type="NCBI Taxonomy" id="1874"/>
    <lineage>
        <taxon>Bacteria</taxon>
        <taxon>Bacillati</taxon>
        <taxon>Actinomycetota</taxon>
        <taxon>Actinomycetes</taxon>
        <taxon>Micromonosporales</taxon>
        <taxon>Micromonosporaceae</taxon>
        <taxon>Micromonospora</taxon>
    </lineage>
</organism>
<evidence type="ECO:0000256" key="1">
    <source>
        <dbReference type="SAM" id="MobiDB-lite"/>
    </source>
</evidence>
<gene>
    <name evidence="2" type="ORF">DLJ60_30555</name>
</gene>
<dbReference type="SUPFAM" id="SSF55781">
    <property type="entry name" value="GAF domain-like"/>
    <property type="match status" value="1"/>
</dbReference>
<comment type="caution">
    <text evidence="2">The sequence shown here is derived from an EMBL/GenBank/DDBJ whole genome shotgun (WGS) entry which is preliminary data.</text>
</comment>
<feature type="region of interest" description="Disordered" evidence="1">
    <location>
        <begin position="1"/>
        <end position="26"/>
    </location>
</feature>
<accession>A0ABX9XUU6</accession>
<evidence type="ECO:0008006" key="4">
    <source>
        <dbReference type="Google" id="ProtNLM"/>
    </source>
</evidence>
<feature type="compositionally biased region" description="Basic residues" evidence="1">
    <location>
        <begin position="10"/>
        <end position="26"/>
    </location>
</feature>
<name>A0ABX9XUU6_MICCH</name>
<reference evidence="2 3" key="1">
    <citation type="submission" date="2018-05" db="EMBL/GenBank/DDBJ databases">
        <title>Micromonospora from Atacama Desert.</title>
        <authorList>
            <person name="Carro L."/>
            <person name="Goodfellow M."/>
            <person name="Klenk H.-P."/>
        </authorList>
    </citation>
    <scope>NUCLEOTIDE SEQUENCE [LARGE SCALE GENOMIC DNA]</scope>
    <source>
        <strain evidence="2 3">LB41</strain>
    </source>
</reference>